<evidence type="ECO:0000313" key="2">
    <source>
        <dbReference type="EMBL" id="TDG78647.1"/>
    </source>
</evidence>
<feature type="domain" description="N-acetyltransferase" evidence="1">
    <location>
        <begin position="3"/>
        <end position="142"/>
    </location>
</feature>
<dbReference type="EMBL" id="PUFO01000034">
    <property type="protein sequence ID" value="TDG78647.1"/>
    <property type="molecule type" value="Genomic_DNA"/>
</dbReference>
<dbReference type="SUPFAM" id="SSF55729">
    <property type="entry name" value="Acyl-CoA N-acyltransferases (Nat)"/>
    <property type="match status" value="1"/>
</dbReference>
<proteinExistence type="predicted"/>
<dbReference type="Pfam" id="PF13508">
    <property type="entry name" value="Acetyltransf_7"/>
    <property type="match status" value="1"/>
</dbReference>
<dbReference type="AlphaFoldDB" id="A0A4R5NPY5"/>
<dbReference type="CDD" id="cd04301">
    <property type="entry name" value="NAT_SF"/>
    <property type="match status" value="1"/>
</dbReference>
<name>A0A4R5NPY5_9LACO</name>
<evidence type="ECO:0000313" key="3">
    <source>
        <dbReference type="Proteomes" id="UP000294854"/>
    </source>
</evidence>
<sequence length="142" mass="16512">MEMEIRPMRIAEQEQLAAIYLKARQVSFPWVQDPQLADFKRDSMGESVIIAAIDGKIVGFASLNRLLAFVHLLFVDPDWQRMSVGHRLIEEMDKRTQRPLTLKCVIENKPALAFYKREGFEILRENRNDVPANDTLIKQKNE</sequence>
<reference evidence="2 3" key="1">
    <citation type="journal article" date="2019" name="Appl. Microbiol. Biotechnol.">
        <title>Uncovering carbohydrate metabolism through a genotype-phenotype association study of 56 lactic acid bacteria genomes.</title>
        <authorList>
            <person name="Buron-Moles G."/>
            <person name="Chailyan A."/>
            <person name="Dolejs I."/>
            <person name="Forster J."/>
            <person name="Miks M.H."/>
        </authorList>
    </citation>
    <scope>NUCLEOTIDE SEQUENCE [LARGE SCALE GENOMIC DNA]</scope>
    <source>
        <strain evidence="2 3">ATCC 49373</strain>
    </source>
</reference>
<evidence type="ECO:0000259" key="1">
    <source>
        <dbReference type="PROSITE" id="PS51186"/>
    </source>
</evidence>
<protein>
    <recommendedName>
        <fullName evidence="1">N-acetyltransferase domain-containing protein</fullName>
    </recommendedName>
</protein>
<dbReference type="OrthoDB" id="9788755at2"/>
<dbReference type="InterPro" id="IPR000182">
    <property type="entry name" value="GNAT_dom"/>
</dbReference>
<keyword evidence="3" id="KW-1185">Reference proteome</keyword>
<gene>
    <name evidence="2" type="ORF">C5L31_001673</name>
</gene>
<dbReference type="PROSITE" id="PS51186">
    <property type="entry name" value="GNAT"/>
    <property type="match status" value="1"/>
</dbReference>
<dbReference type="STRING" id="1122149.FD44_GL000660"/>
<accession>A0A4R5NPY5</accession>
<organism evidence="2 3">
    <name type="scientific">Secundilactobacillus malefermentans</name>
    <dbReference type="NCBI Taxonomy" id="176292"/>
    <lineage>
        <taxon>Bacteria</taxon>
        <taxon>Bacillati</taxon>
        <taxon>Bacillota</taxon>
        <taxon>Bacilli</taxon>
        <taxon>Lactobacillales</taxon>
        <taxon>Lactobacillaceae</taxon>
        <taxon>Secundilactobacillus</taxon>
    </lineage>
</organism>
<dbReference type="Gene3D" id="3.40.630.30">
    <property type="match status" value="1"/>
</dbReference>
<dbReference type="GO" id="GO:0016747">
    <property type="term" value="F:acyltransferase activity, transferring groups other than amino-acyl groups"/>
    <property type="evidence" value="ECO:0007669"/>
    <property type="project" value="InterPro"/>
</dbReference>
<dbReference type="InterPro" id="IPR016181">
    <property type="entry name" value="Acyl_CoA_acyltransferase"/>
</dbReference>
<dbReference type="Proteomes" id="UP000294854">
    <property type="component" value="Unassembled WGS sequence"/>
</dbReference>
<comment type="caution">
    <text evidence="2">The sequence shown here is derived from an EMBL/GenBank/DDBJ whole genome shotgun (WGS) entry which is preliminary data.</text>
</comment>